<accession>A0AAE6ZHK0</accession>
<dbReference type="AlphaFoldDB" id="A0AAE6ZHK0"/>
<keyword evidence="4" id="KW-1185">Reference proteome</keyword>
<name>A0AAE6ZHK0_9BACT</name>
<proteinExistence type="predicted"/>
<organism evidence="1 3">
    <name type="scientific">Chitinophaga oryzae</name>
    <dbReference type="NCBI Taxonomy" id="2725414"/>
    <lineage>
        <taxon>Bacteria</taxon>
        <taxon>Pseudomonadati</taxon>
        <taxon>Bacteroidota</taxon>
        <taxon>Chitinophagia</taxon>
        <taxon>Chitinophagales</taxon>
        <taxon>Chitinophagaceae</taxon>
        <taxon>Chitinophaga</taxon>
    </lineage>
</organism>
<gene>
    <name evidence="2" type="ORF">HF324_16125</name>
    <name evidence="1" type="ORF">HF329_16600</name>
</gene>
<evidence type="ECO:0000313" key="1">
    <source>
        <dbReference type="EMBL" id="QJB32848.1"/>
    </source>
</evidence>
<protein>
    <submittedName>
        <fullName evidence="1">Uncharacterized protein</fullName>
    </submittedName>
</protein>
<sequence>MHVPEIIEVKDALDRLVADGVVDAWELPYENLITRRSAATFFVRPKQDAGRIWDELSRFGDFSFRINTEKKLSALDYRVTFSREEKEKNATLGNA</sequence>
<dbReference type="RefSeq" id="WP_168805439.1">
    <property type="nucleotide sequence ID" value="NZ_CP051204.2"/>
</dbReference>
<reference evidence="3" key="1">
    <citation type="submission" date="2020-04" db="EMBL/GenBank/DDBJ databases">
        <authorList>
            <person name="Kittiwongwattana C."/>
        </authorList>
    </citation>
    <scope>NUCLEOTIDE SEQUENCE [LARGE SCALE GENOMIC DNA]</scope>
    <source>
        <strain evidence="2">1303</strain>
        <strain evidence="3">1310</strain>
    </source>
</reference>
<reference evidence="1" key="2">
    <citation type="submission" date="2020-09" db="EMBL/GenBank/DDBJ databases">
        <authorList>
            <person name="Kittiwongwattana C."/>
        </authorList>
    </citation>
    <scope>NUCLEOTIDE SEQUENCE</scope>
    <source>
        <strain evidence="1">1310</strain>
    </source>
</reference>
<evidence type="ECO:0000313" key="4">
    <source>
        <dbReference type="Proteomes" id="UP000503144"/>
    </source>
</evidence>
<dbReference type="EMBL" id="CP051205">
    <property type="protein sequence ID" value="QJB32848.1"/>
    <property type="molecule type" value="Genomic_DNA"/>
</dbReference>
<evidence type="ECO:0000313" key="3">
    <source>
        <dbReference type="Proteomes" id="UP000502421"/>
    </source>
</evidence>
<dbReference type="Proteomes" id="UP000503144">
    <property type="component" value="Chromosome"/>
</dbReference>
<evidence type="ECO:0000313" key="2">
    <source>
        <dbReference type="EMBL" id="QJB39301.1"/>
    </source>
</evidence>
<dbReference type="KEGG" id="coy:HF329_16600"/>
<dbReference type="EMBL" id="CP051204">
    <property type="protein sequence ID" value="QJB39301.1"/>
    <property type="molecule type" value="Genomic_DNA"/>
</dbReference>
<dbReference type="Proteomes" id="UP000502421">
    <property type="component" value="Chromosome"/>
</dbReference>